<dbReference type="InterPro" id="IPR050950">
    <property type="entry name" value="HTH-type_LysR_regulators"/>
</dbReference>
<comment type="similarity">
    <text evidence="1">Belongs to the LysR transcriptional regulatory family.</text>
</comment>
<reference evidence="8 10" key="2">
    <citation type="submission" date="2018-01" db="EMBL/GenBank/DDBJ databases">
        <title>Multi-drug resistant Enterobacter species isolated from the International Space Station and comparative genomic analyses with human pathogenic strains.</title>
        <authorList>
            <person name="Singh N.K."/>
            <person name="Bezdan D."/>
            <person name="McIntyre A."/>
            <person name="Sielaff A.C."/>
            <person name="Wheeler K."/>
            <person name="Mason C."/>
            <person name="Venkateswaran K."/>
        </authorList>
    </citation>
    <scope>NUCLEOTIDE SEQUENCE [LARGE SCALE GENOMIC DNA]</scope>
    <source>
        <strain evidence="8 10">IF2SW-P2</strain>
    </source>
</reference>
<evidence type="ECO:0000313" key="6">
    <source>
        <dbReference type="EMBL" id="CZX89413.1"/>
    </source>
</evidence>
<dbReference type="Proteomes" id="UP001158416">
    <property type="component" value="Unassembled WGS sequence"/>
</dbReference>
<dbReference type="EMBL" id="FJZI01000008">
    <property type="protein sequence ID" value="CZX89413.1"/>
    <property type="molecule type" value="Genomic_DNA"/>
</dbReference>
<dbReference type="PRINTS" id="PR00039">
    <property type="entry name" value="HTHLYSR"/>
</dbReference>
<dbReference type="InterPro" id="IPR036388">
    <property type="entry name" value="WH-like_DNA-bd_sf"/>
</dbReference>
<reference evidence="6 9" key="1">
    <citation type="submission" date="2016-03" db="EMBL/GenBank/DDBJ databases">
        <authorList>
            <consortium name="Pathogen Informatics"/>
        </authorList>
    </citation>
    <scope>NUCLEOTIDE SEQUENCE [LARGE SCALE GENOMIC DNA]</scope>
    <source>
        <strain evidence="9">e1527</strain>
        <strain evidence="6">E1527</strain>
    </source>
</reference>
<dbReference type="InterPro" id="IPR005119">
    <property type="entry name" value="LysR_subst-bd"/>
</dbReference>
<dbReference type="SUPFAM" id="SSF53850">
    <property type="entry name" value="Periplasmic binding protein-like II"/>
    <property type="match status" value="1"/>
</dbReference>
<dbReference type="GO" id="GO:0005829">
    <property type="term" value="C:cytosol"/>
    <property type="evidence" value="ECO:0007669"/>
    <property type="project" value="TreeGrafter"/>
</dbReference>
<sequence length="304" mass="34326">MKFTLRQLEFYIALAETLQISKAASRCHISQSSMTVSMRNLEEAVNAPLFIRHAKGIQLTPVGERFLNHARKILHDSRAAVEDLHQQPEAINGVVRIGIAETLSAYLLPNLWGDIAQRFPLLETAFHEAPASQLLQALRQGDLDFCLLLTSNISHDSTLEVETWIRSPRRLWTAIGHPLLSVPELRLKDVEKAPFLLLVTDDYPDVISDYWQSRGCHPDIHFRTNSFEAIRSLVAQGKGVTILSDLVYRPWALGGQRVIRRTIDDCITYMDVGIVKNVGQPLSPACLRLMDFLRQQTARLGEAR</sequence>
<keyword evidence="10" id="KW-1185">Reference proteome</keyword>
<evidence type="ECO:0000259" key="5">
    <source>
        <dbReference type="PROSITE" id="PS50931"/>
    </source>
</evidence>
<dbReference type="Gene3D" id="3.40.190.10">
    <property type="entry name" value="Periplasmic binding protein-like II"/>
    <property type="match status" value="2"/>
</dbReference>
<dbReference type="GO" id="GO:0003700">
    <property type="term" value="F:DNA-binding transcription factor activity"/>
    <property type="evidence" value="ECO:0007669"/>
    <property type="project" value="InterPro"/>
</dbReference>
<keyword evidence="3" id="KW-0238">DNA-binding</keyword>
<proteinExistence type="inferred from homology"/>
<protein>
    <submittedName>
        <fullName evidence="6">LysR family transcriptional regulator</fullName>
    </submittedName>
</protein>
<dbReference type="SUPFAM" id="SSF46785">
    <property type="entry name" value="Winged helix' DNA-binding domain"/>
    <property type="match status" value="1"/>
</dbReference>
<dbReference type="InterPro" id="IPR000847">
    <property type="entry name" value="LysR_HTH_N"/>
</dbReference>
<dbReference type="EMBL" id="JAOCAP010000010">
    <property type="protein sequence ID" value="MDH1320196.1"/>
    <property type="molecule type" value="Genomic_DNA"/>
</dbReference>
<dbReference type="Gene3D" id="1.10.10.10">
    <property type="entry name" value="Winged helix-like DNA-binding domain superfamily/Winged helix DNA-binding domain"/>
    <property type="match status" value="1"/>
</dbReference>
<dbReference type="AlphaFoldDB" id="A0A7Y9CHF6"/>
<dbReference type="Proteomes" id="UP000236063">
    <property type="component" value="Unassembled WGS sequence"/>
</dbReference>
<name>A0A7Y9CHF6_9ENTR</name>
<evidence type="ECO:0000313" key="9">
    <source>
        <dbReference type="Proteomes" id="UP000076063"/>
    </source>
</evidence>
<organism evidence="6 9">
    <name type="scientific">Enterobacter bugandensis</name>
    <dbReference type="NCBI Taxonomy" id="881260"/>
    <lineage>
        <taxon>Bacteria</taxon>
        <taxon>Pseudomonadati</taxon>
        <taxon>Pseudomonadota</taxon>
        <taxon>Gammaproteobacteria</taxon>
        <taxon>Enterobacterales</taxon>
        <taxon>Enterobacteriaceae</taxon>
        <taxon>Enterobacter</taxon>
    </lineage>
</organism>
<evidence type="ECO:0000256" key="2">
    <source>
        <dbReference type="ARBA" id="ARBA00023015"/>
    </source>
</evidence>
<keyword evidence="2" id="KW-0805">Transcription regulation</keyword>
<dbReference type="Pfam" id="PF03466">
    <property type="entry name" value="LysR_substrate"/>
    <property type="match status" value="1"/>
</dbReference>
<comment type="caution">
    <text evidence="6">The sequence shown here is derived from an EMBL/GenBank/DDBJ whole genome shotgun (WGS) entry which is preliminary data.</text>
</comment>
<dbReference type="RefSeq" id="WP_041911171.1">
    <property type="nucleotide sequence ID" value="NZ_CAJCKI010000004.1"/>
</dbReference>
<evidence type="ECO:0000256" key="4">
    <source>
        <dbReference type="ARBA" id="ARBA00023163"/>
    </source>
</evidence>
<evidence type="ECO:0000256" key="1">
    <source>
        <dbReference type="ARBA" id="ARBA00009437"/>
    </source>
</evidence>
<reference evidence="7" key="3">
    <citation type="submission" date="2022-09" db="EMBL/GenBank/DDBJ databases">
        <title>Intensive care unit water sources are persistently colonized with multi-drug resistant bacteria and are the site of extensive horizontal gene transfer of antibiotic resistance genes.</title>
        <authorList>
            <person name="Diorio-Toth L."/>
        </authorList>
    </citation>
    <scope>NUCLEOTIDE SEQUENCE</scope>
    <source>
        <strain evidence="7">GD03936</strain>
    </source>
</reference>
<gene>
    <name evidence="6" type="primary">oxyR_4</name>
    <name evidence="8" type="ORF">C1167_06935</name>
    <name evidence="7" type="ORF">N5C39_17660</name>
    <name evidence="6" type="ORF">SAMEA2273372_03546</name>
</gene>
<dbReference type="GO" id="GO:0003677">
    <property type="term" value="F:DNA binding"/>
    <property type="evidence" value="ECO:0007669"/>
    <property type="project" value="UniProtKB-KW"/>
</dbReference>
<dbReference type="FunFam" id="1.10.10.10:FF:000001">
    <property type="entry name" value="LysR family transcriptional regulator"/>
    <property type="match status" value="1"/>
</dbReference>
<dbReference type="PROSITE" id="PS50931">
    <property type="entry name" value="HTH_LYSR"/>
    <property type="match status" value="1"/>
</dbReference>
<evidence type="ECO:0000256" key="3">
    <source>
        <dbReference type="ARBA" id="ARBA00023125"/>
    </source>
</evidence>
<dbReference type="Proteomes" id="UP000076063">
    <property type="component" value="Unassembled WGS sequence"/>
</dbReference>
<dbReference type="InterPro" id="IPR036390">
    <property type="entry name" value="WH_DNA-bd_sf"/>
</dbReference>
<keyword evidence="4" id="KW-0804">Transcription</keyword>
<evidence type="ECO:0000313" key="10">
    <source>
        <dbReference type="Proteomes" id="UP000236063"/>
    </source>
</evidence>
<dbReference type="Pfam" id="PF00126">
    <property type="entry name" value="HTH_1"/>
    <property type="match status" value="1"/>
</dbReference>
<feature type="domain" description="HTH lysR-type" evidence="5">
    <location>
        <begin position="3"/>
        <end position="60"/>
    </location>
</feature>
<dbReference type="GeneID" id="48572431"/>
<evidence type="ECO:0000313" key="7">
    <source>
        <dbReference type="EMBL" id="MDH1320196.1"/>
    </source>
</evidence>
<dbReference type="EMBL" id="POUR01000001">
    <property type="protein sequence ID" value="PNF67688.1"/>
    <property type="molecule type" value="Genomic_DNA"/>
</dbReference>
<dbReference type="PANTHER" id="PTHR30419">
    <property type="entry name" value="HTH-TYPE TRANSCRIPTIONAL REGULATOR YBHD"/>
    <property type="match status" value="1"/>
</dbReference>
<evidence type="ECO:0000313" key="8">
    <source>
        <dbReference type="EMBL" id="PNF67688.1"/>
    </source>
</evidence>
<accession>A0A7Y9CHF6</accession>